<gene>
    <name evidence="1" type="ORF">HPB47_015107</name>
</gene>
<dbReference type="EMBL" id="JABSTQ010003646">
    <property type="protein sequence ID" value="KAG0443269.1"/>
    <property type="molecule type" value="Genomic_DNA"/>
</dbReference>
<sequence>MAGSTKAGISLAGRLALVTGGGSGIGRAVCKALSQEGARIVAADKNKQGAATTIQDLPVSSSSQTPTRTARSSTSTPTRTTTLRPALRRIHPDDHQGASLARPPSQAIKDKVLTIECGVDEIETPNKKPKAVKILLALLFLIFASLIRGTYLVTQAAAREMVSQDVREGSIVNISSIVGKTGNMGQCNYAASKAGVVGFTKTVALELARHNIRCNAVMPGFIDTPMVAQVPERVMAKLLPCIPLGRKGTPEEVAEAVLFLCSPRSSYVTGSVLEVTGGMFM</sequence>
<accession>A0AC60QW97</accession>
<dbReference type="Proteomes" id="UP000805193">
    <property type="component" value="Unassembled WGS sequence"/>
</dbReference>
<name>A0AC60QW97_IXOPE</name>
<keyword evidence="2" id="KW-1185">Reference proteome</keyword>
<reference evidence="1 2" key="1">
    <citation type="journal article" date="2020" name="Cell">
        <title>Large-Scale Comparative Analyses of Tick Genomes Elucidate Their Genetic Diversity and Vector Capacities.</title>
        <authorList>
            <consortium name="Tick Genome and Microbiome Consortium (TIGMIC)"/>
            <person name="Jia N."/>
            <person name="Wang J."/>
            <person name="Shi W."/>
            <person name="Du L."/>
            <person name="Sun Y."/>
            <person name="Zhan W."/>
            <person name="Jiang J.F."/>
            <person name="Wang Q."/>
            <person name="Zhang B."/>
            <person name="Ji P."/>
            <person name="Bell-Sakyi L."/>
            <person name="Cui X.M."/>
            <person name="Yuan T.T."/>
            <person name="Jiang B.G."/>
            <person name="Yang W.F."/>
            <person name="Lam T.T."/>
            <person name="Chang Q.C."/>
            <person name="Ding S.J."/>
            <person name="Wang X.J."/>
            <person name="Zhu J.G."/>
            <person name="Ruan X.D."/>
            <person name="Zhao L."/>
            <person name="Wei J.T."/>
            <person name="Ye R.Z."/>
            <person name="Que T.C."/>
            <person name="Du C.H."/>
            <person name="Zhou Y.H."/>
            <person name="Cheng J.X."/>
            <person name="Dai P.F."/>
            <person name="Guo W.B."/>
            <person name="Han X.H."/>
            <person name="Huang E.J."/>
            <person name="Li L.F."/>
            <person name="Wei W."/>
            <person name="Gao Y.C."/>
            <person name="Liu J.Z."/>
            <person name="Shao H.Z."/>
            <person name="Wang X."/>
            <person name="Wang C.C."/>
            <person name="Yang T.C."/>
            <person name="Huo Q.B."/>
            <person name="Li W."/>
            <person name="Chen H.Y."/>
            <person name="Chen S.E."/>
            <person name="Zhou L.G."/>
            <person name="Ni X.B."/>
            <person name="Tian J.H."/>
            <person name="Sheng Y."/>
            <person name="Liu T."/>
            <person name="Pan Y.S."/>
            <person name="Xia L.Y."/>
            <person name="Li J."/>
            <person name="Zhao F."/>
            <person name="Cao W.C."/>
        </authorList>
    </citation>
    <scope>NUCLEOTIDE SEQUENCE [LARGE SCALE GENOMIC DNA]</scope>
    <source>
        <strain evidence="1">Iper-2018</strain>
    </source>
</reference>
<comment type="caution">
    <text evidence="1">The sequence shown here is derived from an EMBL/GenBank/DDBJ whole genome shotgun (WGS) entry which is preliminary data.</text>
</comment>
<organism evidence="1 2">
    <name type="scientific">Ixodes persulcatus</name>
    <name type="common">Taiga tick</name>
    <dbReference type="NCBI Taxonomy" id="34615"/>
    <lineage>
        <taxon>Eukaryota</taxon>
        <taxon>Metazoa</taxon>
        <taxon>Ecdysozoa</taxon>
        <taxon>Arthropoda</taxon>
        <taxon>Chelicerata</taxon>
        <taxon>Arachnida</taxon>
        <taxon>Acari</taxon>
        <taxon>Parasitiformes</taxon>
        <taxon>Ixodida</taxon>
        <taxon>Ixodoidea</taxon>
        <taxon>Ixodidae</taxon>
        <taxon>Ixodinae</taxon>
        <taxon>Ixodes</taxon>
    </lineage>
</organism>
<protein>
    <submittedName>
        <fullName evidence="1">Uncharacterized protein</fullName>
    </submittedName>
</protein>
<proteinExistence type="predicted"/>
<evidence type="ECO:0000313" key="1">
    <source>
        <dbReference type="EMBL" id="KAG0443269.1"/>
    </source>
</evidence>
<evidence type="ECO:0000313" key="2">
    <source>
        <dbReference type="Proteomes" id="UP000805193"/>
    </source>
</evidence>